<keyword evidence="2" id="KW-0805">Transcription regulation</keyword>
<dbReference type="SUPFAM" id="SSF46785">
    <property type="entry name" value="Winged helix' DNA-binding domain"/>
    <property type="match status" value="1"/>
</dbReference>
<evidence type="ECO:0000256" key="4">
    <source>
        <dbReference type="ARBA" id="ARBA00023163"/>
    </source>
</evidence>
<dbReference type="FunFam" id="1.10.10.10:FF:000001">
    <property type="entry name" value="LysR family transcriptional regulator"/>
    <property type="match status" value="1"/>
</dbReference>
<dbReference type="Proteomes" id="UP000237749">
    <property type="component" value="Unassembled WGS sequence"/>
</dbReference>
<organism evidence="6 7">
    <name type="scientific">Lacrimispora xylanisolvens</name>
    <dbReference type="NCBI Taxonomy" id="384636"/>
    <lineage>
        <taxon>Bacteria</taxon>
        <taxon>Bacillati</taxon>
        <taxon>Bacillota</taxon>
        <taxon>Clostridia</taxon>
        <taxon>Lachnospirales</taxon>
        <taxon>Lachnospiraceae</taxon>
        <taxon>Lacrimispora</taxon>
    </lineage>
</organism>
<dbReference type="PANTHER" id="PTHR30346">
    <property type="entry name" value="TRANSCRIPTIONAL DUAL REGULATOR HCAR-RELATED"/>
    <property type="match status" value="1"/>
</dbReference>
<dbReference type="InterPro" id="IPR036388">
    <property type="entry name" value="WH-like_DNA-bd_sf"/>
</dbReference>
<dbReference type="Pfam" id="PF03466">
    <property type="entry name" value="LysR_substrate"/>
    <property type="match status" value="1"/>
</dbReference>
<dbReference type="PROSITE" id="PS50931">
    <property type="entry name" value="HTH_LYSR"/>
    <property type="match status" value="1"/>
</dbReference>
<feature type="domain" description="HTH lysR-type" evidence="5">
    <location>
        <begin position="10"/>
        <end position="67"/>
    </location>
</feature>
<dbReference type="PRINTS" id="PR00039">
    <property type="entry name" value="HTHLYSR"/>
</dbReference>
<protein>
    <submittedName>
        <fullName evidence="6">DNA-binding transcriptional LysR family regulator</fullName>
    </submittedName>
</protein>
<dbReference type="CDD" id="cd08434">
    <property type="entry name" value="PBP2_GltC_like"/>
    <property type="match status" value="1"/>
</dbReference>
<dbReference type="GO" id="GO:0003700">
    <property type="term" value="F:DNA-binding transcription factor activity"/>
    <property type="evidence" value="ECO:0007669"/>
    <property type="project" value="InterPro"/>
</dbReference>
<dbReference type="InterPro" id="IPR005119">
    <property type="entry name" value="LysR_subst-bd"/>
</dbReference>
<evidence type="ECO:0000256" key="2">
    <source>
        <dbReference type="ARBA" id="ARBA00023015"/>
    </source>
</evidence>
<evidence type="ECO:0000313" key="6">
    <source>
        <dbReference type="EMBL" id="PPK78932.1"/>
    </source>
</evidence>
<name>A0A2S6HN42_9FIRM</name>
<keyword evidence="4" id="KW-0804">Transcription</keyword>
<dbReference type="Gene3D" id="1.10.10.10">
    <property type="entry name" value="Winged helix-like DNA-binding domain superfamily/Winged helix DNA-binding domain"/>
    <property type="match status" value="1"/>
</dbReference>
<dbReference type="EMBL" id="PTJA01000012">
    <property type="protein sequence ID" value="PPK78932.1"/>
    <property type="molecule type" value="Genomic_DNA"/>
</dbReference>
<comment type="similarity">
    <text evidence="1">Belongs to the LysR transcriptional regulatory family.</text>
</comment>
<dbReference type="GO" id="GO:0032993">
    <property type="term" value="C:protein-DNA complex"/>
    <property type="evidence" value="ECO:0007669"/>
    <property type="project" value="TreeGrafter"/>
</dbReference>
<dbReference type="GO" id="GO:0003677">
    <property type="term" value="F:DNA binding"/>
    <property type="evidence" value="ECO:0007669"/>
    <property type="project" value="UniProtKB-KW"/>
</dbReference>
<dbReference type="Pfam" id="PF00126">
    <property type="entry name" value="HTH_1"/>
    <property type="match status" value="1"/>
</dbReference>
<evidence type="ECO:0000256" key="1">
    <source>
        <dbReference type="ARBA" id="ARBA00009437"/>
    </source>
</evidence>
<dbReference type="SUPFAM" id="SSF53850">
    <property type="entry name" value="Periplasmic binding protein-like II"/>
    <property type="match status" value="1"/>
</dbReference>
<comment type="caution">
    <text evidence="6">The sequence shown here is derived from an EMBL/GenBank/DDBJ whole genome shotgun (WGS) entry which is preliminary data.</text>
</comment>
<dbReference type="PANTHER" id="PTHR30346:SF28">
    <property type="entry name" value="HTH-TYPE TRANSCRIPTIONAL REGULATOR CYNR"/>
    <property type="match status" value="1"/>
</dbReference>
<evidence type="ECO:0000256" key="3">
    <source>
        <dbReference type="ARBA" id="ARBA00023125"/>
    </source>
</evidence>
<dbReference type="InterPro" id="IPR000847">
    <property type="entry name" value="LysR_HTH_N"/>
</dbReference>
<evidence type="ECO:0000313" key="7">
    <source>
        <dbReference type="Proteomes" id="UP000237749"/>
    </source>
</evidence>
<accession>A0A2S6HN42</accession>
<gene>
    <name evidence="6" type="ORF">BXY41_11291</name>
</gene>
<evidence type="ECO:0000259" key="5">
    <source>
        <dbReference type="PROSITE" id="PS50931"/>
    </source>
</evidence>
<dbReference type="Gene3D" id="3.40.190.290">
    <property type="match status" value="1"/>
</dbReference>
<dbReference type="RefSeq" id="WP_341457868.1">
    <property type="nucleotide sequence ID" value="NZ_PTJA01000012.1"/>
</dbReference>
<proteinExistence type="inferred from homology"/>
<keyword evidence="7" id="KW-1185">Reference proteome</keyword>
<dbReference type="AlphaFoldDB" id="A0A2S6HN42"/>
<reference evidence="6 7" key="1">
    <citation type="submission" date="2018-02" db="EMBL/GenBank/DDBJ databases">
        <title>Genomic Encyclopedia of Archaeal and Bacterial Type Strains, Phase II (KMG-II): from individual species to whole genera.</title>
        <authorList>
            <person name="Goeker M."/>
        </authorList>
    </citation>
    <scope>NUCLEOTIDE SEQUENCE [LARGE SCALE GENOMIC DNA]</scope>
    <source>
        <strain evidence="6 7">DSM 3808</strain>
    </source>
</reference>
<keyword evidence="3 6" id="KW-0238">DNA-binding</keyword>
<dbReference type="InterPro" id="IPR036390">
    <property type="entry name" value="WH_DNA-bd_sf"/>
</dbReference>
<sequence length="307" mass="34551">MARKGITDAMNLYHLRYFVTLAHLEHYTKAAAQLNTTQPNLSYAISSLEAELGVSLFEKDGRNIVLTKCGKDFLSDVEHSLSILDSGVLKMQLIGRGEGLIEIGFLRTLGINYIPLTLSSFLKTEDGENAAFHFHDGITADLIPMLKDKTCDVVFCSYAKNEPDIEFVPVAAQDLVLIVPTDHPLADRSEADLSETLPYPQIFFHSRSGLRSIVDNLFQKINATPNIALEIEEDQVIAGFVAAGFGIAIVPDMFELNQLSVKKISIKNPSWERRFYMAYLKNQYQTPVVSRFIHFIKENRENYMKNP</sequence>